<accession>A0A4Q0YXB1</accession>
<dbReference type="Pfam" id="PF07238">
    <property type="entry name" value="PilZ"/>
    <property type="match status" value="1"/>
</dbReference>
<sequence length="656" mass="75954">MNIRQHEYHKEVQALIPFYHSHDFDVKLHDATRKLPSSAKLIIKIELKRLMKPCNKQLDLRGKVQGDCRLYRLHDTQNWIDDIALNHYLRRIADYGGHFTQGLHEELYALPNNNRNIRDSAADIASSPNTPWLRAQFIEFGKNILRKESRFTLKIPVRMVLSDGAIVHGTTHNVSRSGLKLKMTSAFGFSVGDIVQVELESKINEASSPTQVSGFKYRITRLKEDTHSSHWVSIGLALVSPYDTESVTRLIQNKLDKKEPKRRFENDDKIENLRNRALENLVVRHTSTLPVYFAGNTPKAVFLNKANRTTWEYWHDDTGSQFLDQLFLPQRLEELKRQQELLFYCFTQHQKDKKYYLCAGSHELTAADRKMLCKIGAEKASFRVFKVAFNDVNGNEKKALPQHYQSISHIALVQDVTHQFSKDYLPSDLDVRNIKNLTPFTRHSTERSTITQVFDGQDLSINEPLKRILIGHLFVTRYFIAREGDALSFRAFGINSLDSFLNQLLLCPQDNMKMTAQPVFHNEFYDVLKHRTKRWGQKETVHQEFYIAKYNFGGESKIMVKSPADFLSVEQRIGFIADARRNGQFVAVRNTITPINGMLDCTDREELEALYPISNSKVRQLEREMDQMCIYGELTDITDEVLLRATLKIRQPLKDS</sequence>
<dbReference type="InterPro" id="IPR009875">
    <property type="entry name" value="PilZ_domain"/>
</dbReference>
<keyword evidence="3" id="KW-1185">Reference proteome</keyword>
<evidence type="ECO:0000313" key="2">
    <source>
        <dbReference type="EMBL" id="RXJ73829.1"/>
    </source>
</evidence>
<dbReference type="Proteomes" id="UP000290287">
    <property type="component" value="Unassembled WGS sequence"/>
</dbReference>
<dbReference type="AlphaFoldDB" id="A0A4Q0YXB1"/>
<evidence type="ECO:0000313" key="3">
    <source>
        <dbReference type="Proteomes" id="UP000290287"/>
    </source>
</evidence>
<reference evidence="2 3" key="1">
    <citation type="submission" date="2017-10" db="EMBL/GenBank/DDBJ databases">
        <title>Nyctiphanis sp. nov., isolated from the stomach of the euphausiid Nyctiphanes simplex (Hansen, 1911) in the Gulf of California.</title>
        <authorList>
            <person name="Gomez-Gil B."/>
            <person name="Aguilar-Mendez M."/>
            <person name="Lopez-Cortes A."/>
            <person name="Gomez-Gutierrez J."/>
            <person name="Roque A."/>
            <person name="Lang E."/>
            <person name="Gonzalez-Castillo A."/>
        </authorList>
    </citation>
    <scope>NUCLEOTIDE SEQUENCE [LARGE SCALE GENOMIC DNA]</scope>
    <source>
        <strain evidence="2 3">CAIM 600</strain>
    </source>
</reference>
<feature type="domain" description="PilZ" evidence="1">
    <location>
        <begin position="145"/>
        <end position="251"/>
    </location>
</feature>
<dbReference type="Gene3D" id="2.40.10.220">
    <property type="entry name" value="predicted glycosyltransferase like domains"/>
    <property type="match status" value="1"/>
</dbReference>
<protein>
    <recommendedName>
        <fullName evidence="1">PilZ domain-containing protein</fullName>
    </recommendedName>
</protein>
<proteinExistence type="predicted"/>
<organism evidence="2 3">
    <name type="scientific">Veronia nyctiphanis</name>
    <dbReference type="NCBI Taxonomy" id="1278244"/>
    <lineage>
        <taxon>Bacteria</taxon>
        <taxon>Pseudomonadati</taxon>
        <taxon>Pseudomonadota</taxon>
        <taxon>Gammaproteobacteria</taxon>
        <taxon>Vibrionales</taxon>
        <taxon>Vibrionaceae</taxon>
        <taxon>Veronia</taxon>
    </lineage>
</organism>
<comment type="caution">
    <text evidence="2">The sequence shown here is derived from an EMBL/GenBank/DDBJ whole genome shotgun (WGS) entry which is preliminary data.</text>
</comment>
<evidence type="ECO:0000259" key="1">
    <source>
        <dbReference type="Pfam" id="PF07238"/>
    </source>
</evidence>
<dbReference type="RefSeq" id="WP_129121761.1">
    <property type="nucleotide sequence ID" value="NZ_PEIB01000006.1"/>
</dbReference>
<dbReference type="OrthoDB" id="6208912at2"/>
<dbReference type="EMBL" id="PEIB01000006">
    <property type="protein sequence ID" value="RXJ73829.1"/>
    <property type="molecule type" value="Genomic_DNA"/>
</dbReference>
<dbReference type="GO" id="GO:0035438">
    <property type="term" value="F:cyclic-di-GMP binding"/>
    <property type="evidence" value="ECO:0007669"/>
    <property type="project" value="InterPro"/>
</dbReference>
<gene>
    <name evidence="2" type="ORF">CS022_07515</name>
</gene>
<name>A0A4Q0YXB1_9GAMM</name>